<dbReference type="PROSITE" id="PS50181">
    <property type="entry name" value="FBOX"/>
    <property type="match status" value="1"/>
</dbReference>
<dbReference type="Proteomes" id="UP001408356">
    <property type="component" value="Unassembled WGS sequence"/>
</dbReference>
<dbReference type="EMBL" id="JARVKF010000440">
    <property type="protein sequence ID" value="KAK9413246.1"/>
    <property type="molecule type" value="Genomic_DNA"/>
</dbReference>
<protein>
    <recommendedName>
        <fullName evidence="1">F-box domain-containing protein</fullName>
    </recommendedName>
</protein>
<proteinExistence type="predicted"/>
<reference evidence="2 3" key="1">
    <citation type="journal article" date="2024" name="J. Plant Pathol.">
        <title>Sequence and assembly of the genome of Seiridium unicorne, isolate CBS 538.82, causal agent of cypress canker disease.</title>
        <authorList>
            <person name="Scali E."/>
            <person name="Rocca G.D."/>
            <person name="Danti R."/>
            <person name="Garbelotto M."/>
            <person name="Barberini S."/>
            <person name="Baroncelli R."/>
            <person name="Emiliani G."/>
        </authorList>
    </citation>
    <scope>NUCLEOTIDE SEQUENCE [LARGE SCALE GENOMIC DNA]</scope>
    <source>
        <strain evidence="2 3">BM-138-508</strain>
    </source>
</reference>
<sequence>MLGFQSIRRRLRGLRSRNSDKQSTEQVRSNSMDQCWQEFAENQEALMALAQSINSVPNETSDPDVVDGRRLTRLEKLPQELQLQIMKDLDSFSLYQLTRAYEVFHRLAFDNEFENDSDWRTARHVLDTYGSGSASRVLSHTVEQEEEDESGWCKKQ</sequence>
<organism evidence="2 3">
    <name type="scientific">Seiridium unicorne</name>
    <dbReference type="NCBI Taxonomy" id="138068"/>
    <lineage>
        <taxon>Eukaryota</taxon>
        <taxon>Fungi</taxon>
        <taxon>Dikarya</taxon>
        <taxon>Ascomycota</taxon>
        <taxon>Pezizomycotina</taxon>
        <taxon>Sordariomycetes</taxon>
        <taxon>Xylariomycetidae</taxon>
        <taxon>Amphisphaeriales</taxon>
        <taxon>Sporocadaceae</taxon>
        <taxon>Seiridium</taxon>
    </lineage>
</organism>
<feature type="domain" description="F-box" evidence="1">
    <location>
        <begin position="71"/>
        <end position="122"/>
    </location>
</feature>
<dbReference type="InterPro" id="IPR001810">
    <property type="entry name" value="F-box_dom"/>
</dbReference>
<keyword evidence="3" id="KW-1185">Reference proteome</keyword>
<name>A0ABR2UFX1_9PEZI</name>
<gene>
    <name evidence="2" type="ORF">SUNI508_02445</name>
</gene>
<evidence type="ECO:0000313" key="3">
    <source>
        <dbReference type="Proteomes" id="UP001408356"/>
    </source>
</evidence>
<comment type="caution">
    <text evidence="2">The sequence shown here is derived from an EMBL/GenBank/DDBJ whole genome shotgun (WGS) entry which is preliminary data.</text>
</comment>
<evidence type="ECO:0000313" key="2">
    <source>
        <dbReference type="EMBL" id="KAK9413246.1"/>
    </source>
</evidence>
<accession>A0ABR2UFX1</accession>
<evidence type="ECO:0000259" key="1">
    <source>
        <dbReference type="PROSITE" id="PS50181"/>
    </source>
</evidence>